<protein>
    <recommendedName>
        <fullName evidence="3">Peptidase metallopeptidase domain-containing protein</fullName>
    </recommendedName>
</protein>
<dbReference type="EMBL" id="JABMCI010000070">
    <property type="protein sequence ID" value="NUU19060.1"/>
    <property type="molecule type" value="Genomic_DNA"/>
</dbReference>
<dbReference type="Proteomes" id="UP000565724">
    <property type="component" value="Unassembled WGS sequence"/>
</dbReference>
<dbReference type="InterPro" id="IPR024079">
    <property type="entry name" value="MetalloPept_cat_dom_sf"/>
</dbReference>
<comment type="caution">
    <text evidence="1">The sequence shown here is derived from an EMBL/GenBank/DDBJ whole genome shotgun (WGS) entry which is preliminary data.</text>
</comment>
<name>A0A7Y6DZ44_9CELL</name>
<dbReference type="AlphaFoldDB" id="A0A7Y6DZ44"/>
<gene>
    <name evidence="1" type="ORF">HP550_17565</name>
</gene>
<dbReference type="GO" id="GO:0008237">
    <property type="term" value="F:metallopeptidase activity"/>
    <property type="evidence" value="ECO:0007669"/>
    <property type="project" value="InterPro"/>
</dbReference>
<evidence type="ECO:0008006" key="3">
    <source>
        <dbReference type="Google" id="ProtNLM"/>
    </source>
</evidence>
<proteinExistence type="predicted"/>
<keyword evidence="2" id="KW-1185">Reference proteome</keyword>
<accession>A0A7Y6DZ44</accession>
<dbReference type="Gene3D" id="3.40.390.10">
    <property type="entry name" value="Collagenase (Catalytic Domain)"/>
    <property type="match status" value="1"/>
</dbReference>
<organism evidence="1 2">
    <name type="scientific">Cellulomonas humilata</name>
    <dbReference type="NCBI Taxonomy" id="144055"/>
    <lineage>
        <taxon>Bacteria</taxon>
        <taxon>Bacillati</taxon>
        <taxon>Actinomycetota</taxon>
        <taxon>Actinomycetes</taxon>
        <taxon>Micrococcales</taxon>
        <taxon>Cellulomonadaceae</taxon>
        <taxon>Cellulomonas</taxon>
    </lineage>
</organism>
<evidence type="ECO:0000313" key="1">
    <source>
        <dbReference type="EMBL" id="NUU19060.1"/>
    </source>
</evidence>
<dbReference type="RefSeq" id="WP_175348977.1">
    <property type="nucleotide sequence ID" value="NZ_JABMCI010000070.1"/>
</dbReference>
<evidence type="ECO:0000313" key="2">
    <source>
        <dbReference type="Proteomes" id="UP000565724"/>
    </source>
</evidence>
<dbReference type="SUPFAM" id="SSF55486">
    <property type="entry name" value="Metalloproteases ('zincins'), catalytic domain"/>
    <property type="match status" value="1"/>
</dbReference>
<reference evidence="1 2" key="1">
    <citation type="submission" date="2020-05" db="EMBL/GenBank/DDBJ databases">
        <title>Genome Sequencing of Type Strains.</title>
        <authorList>
            <person name="Lemaire J.F."/>
            <person name="Inderbitzin P."/>
            <person name="Gregorio O.A."/>
            <person name="Collins S.B."/>
            <person name="Wespe N."/>
            <person name="Knight-Connoni V."/>
        </authorList>
    </citation>
    <scope>NUCLEOTIDE SEQUENCE [LARGE SCALE GENOMIC DNA]</scope>
    <source>
        <strain evidence="1 2">ATCC 25174</strain>
    </source>
</reference>
<sequence>MPELPQIRAAARRVRVDFGTQKFKTFHVVEGDLLLDDDELALYALRRAAAHPARGVQDPAPSAQLEPSGALAGISVGGKTVRWDAGKVLRYCIFRESFPSTEAYAHARRCVAEAARAWEATCDVHFAHADSWDGHDNPAAALADLDPDLVFAVRYIDMEGKPVAASFFPTSPPARRRVFLDPAFFGEELIYDPVGVMRHELGHVLGFRHEHIRSGAPPDCPTDEDKVVLSGLSPYDPTSVMHYFCGGVGSTTLEISECDREGAQKLYGPPSAESRVPVA</sequence>